<dbReference type="Proteomes" id="UP001217089">
    <property type="component" value="Unassembled WGS sequence"/>
</dbReference>
<dbReference type="PANTHER" id="PTHR19957:SF139">
    <property type="entry name" value="SYNTAXIN-17"/>
    <property type="match status" value="1"/>
</dbReference>
<gene>
    <name evidence="5" type="ORF">KUTeg_001622</name>
</gene>
<evidence type="ECO:0000313" key="6">
    <source>
        <dbReference type="Proteomes" id="UP001217089"/>
    </source>
</evidence>
<feature type="transmembrane region" description="Helical" evidence="3">
    <location>
        <begin position="157"/>
        <end position="177"/>
    </location>
</feature>
<dbReference type="SUPFAM" id="SSF58038">
    <property type="entry name" value="SNARE fusion complex"/>
    <property type="match status" value="1"/>
</dbReference>
<dbReference type="CDD" id="cd15846">
    <property type="entry name" value="SNARE_syntaxin17"/>
    <property type="match status" value="1"/>
</dbReference>
<dbReference type="Gene3D" id="1.20.5.110">
    <property type="match status" value="1"/>
</dbReference>
<evidence type="ECO:0000256" key="3">
    <source>
        <dbReference type="SAM" id="Phobius"/>
    </source>
</evidence>
<comment type="similarity">
    <text evidence="1">Belongs to the syntaxin family.</text>
</comment>
<name>A0ABQ9FUT9_TEGGR</name>
<reference evidence="5 6" key="1">
    <citation type="submission" date="2022-12" db="EMBL/GenBank/DDBJ databases">
        <title>Chromosome-level genome of Tegillarca granosa.</title>
        <authorList>
            <person name="Kim J."/>
        </authorList>
    </citation>
    <scope>NUCLEOTIDE SEQUENCE [LARGE SCALE GENOMIC DNA]</scope>
    <source>
        <strain evidence="5">Teg-2019</strain>
        <tissue evidence="5">Adductor muscle</tissue>
    </source>
</reference>
<proteinExistence type="inferred from homology"/>
<dbReference type="PROSITE" id="PS50192">
    <property type="entry name" value="T_SNARE"/>
    <property type="match status" value="1"/>
</dbReference>
<evidence type="ECO:0000256" key="2">
    <source>
        <dbReference type="SAM" id="MobiDB-lite"/>
    </source>
</evidence>
<keyword evidence="6" id="KW-1185">Reference proteome</keyword>
<evidence type="ECO:0000313" key="5">
    <source>
        <dbReference type="EMBL" id="KAJ8320035.1"/>
    </source>
</evidence>
<comment type="caution">
    <text evidence="5">The sequence shown here is derived from an EMBL/GenBank/DDBJ whole genome shotgun (WGS) entry which is preliminary data.</text>
</comment>
<dbReference type="InterPro" id="IPR000727">
    <property type="entry name" value="T_SNARE_dom"/>
</dbReference>
<dbReference type="InterPro" id="IPR028676">
    <property type="entry name" value="STX17_SNARE"/>
</dbReference>
<protein>
    <recommendedName>
        <fullName evidence="4">t-SNARE coiled-coil homology domain-containing protein</fullName>
    </recommendedName>
</protein>
<accession>A0ABQ9FUT9</accession>
<feature type="region of interest" description="Disordered" evidence="2">
    <location>
        <begin position="224"/>
        <end position="244"/>
    </location>
</feature>
<organism evidence="5 6">
    <name type="scientific">Tegillarca granosa</name>
    <name type="common">Malaysian cockle</name>
    <name type="synonym">Anadara granosa</name>
    <dbReference type="NCBI Taxonomy" id="220873"/>
    <lineage>
        <taxon>Eukaryota</taxon>
        <taxon>Metazoa</taxon>
        <taxon>Spiralia</taxon>
        <taxon>Lophotrochozoa</taxon>
        <taxon>Mollusca</taxon>
        <taxon>Bivalvia</taxon>
        <taxon>Autobranchia</taxon>
        <taxon>Pteriomorphia</taxon>
        <taxon>Arcoida</taxon>
        <taxon>Arcoidea</taxon>
        <taxon>Arcidae</taxon>
        <taxon>Tegillarca</taxon>
    </lineage>
</organism>
<dbReference type="PANTHER" id="PTHR19957">
    <property type="entry name" value="SYNTAXIN"/>
    <property type="match status" value="1"/>
</dbReference>
<feature type="transmembrane region" description="Helical" evidence="3">
    <location>
        <begin position="183"/>
        <end position="203"/>
    </location>
</feature>
<dbReference type="InterPro" id="IPR045242">
    <property type="entry name" value="Syntaxin"/>
</dbReference>
<keyword evidence="3" id="KW-0472">Membrane</keyword>
<sequence length="244" mass="26833">MKKTRKQVVDEDLELFDKKTENMKQMAVAGVLEFIHVNSTDKVDENDHSEISNTETLRQPFLSTQHDGLDLAYTSLPFDVDTHQLQIHAIPENSEAYHSWEELQESLVELNQLVHEFASSVQTQQESVDRIEDNIESVHGNIQQGTLQLGKAAKYKAAIFPIAGALIGTVVGGPFGLVAGAKIGGVFAAVTGGALGFVSGKYIKNRQDKIADIEMKNLSAKRSTSLPDINSESKKKSSSWLPLR</sequence>
<dbReference type="SMART" id="SM00397">
    <property type="entry name" value="t_SNARE"/>
    <property type="match status" value="1"/>
</dbReference>
<evidence type="ECO:0000256" key="1">
    <source>
        <dbReference type="ARBA" id="ARBA00009063"/>
    </source>
</evidence>
<keyword evidence="3" id="KW-1133">Transmembrane helix</keyword>
<dbReference type="EMBL" id="JARBDR010000141">
    <property type="protein sequence ID" value="KAJ8320035.1"/>
    <property type="molecule type" value="Genomic_DNA"/>
</dbReference>
<keyword evidence="3" id="KW-0812">Transmembrane</keyword>
<evidence type="ECO:0000259" key="4">
    <source>
        <dbReference type="PROSITE" id="PS50192"/>
    </source>
</evidence>
<dbReference type="InterPro" id="IPR006012">
    <property type="entry name" value="Syntaxin/epimorphin_CS"/>
</dbReference>
<dbReference type="PROSITE" id="PS00914">
    <property type="entry name" value="SYNTAXIN"/>
    <property type="match status" value="1"/>
</dbReference>
<feature type="domain" description="T-SNARE coiled-coil homology" evidence="4">
    <location>
        <begin position="90"/>
        <end position="152"/>
    </location>
</feature>